<name>A0AAV1RH37_9ROSI</name>
<comment type="caution">
    <text evidence="1">The sequence shown here is derived from an EMBL/GenBank/DDBJ whole genome shotgun (WGS) entry which is preliminary data.</text>
</comment>
<organism evidence="1 2">
    <name type="scientific">Dovyalis caffra</name>
    <dbReference type="NCBI Taxonomy" id="77055"/>
    <lineage>
        <taxon>Eukaryota</taxon>
        <taxon>Viridiplantae</taxon>
        <taxon>Streptophyta</taxon>
        <taxon>Embryophyta</taxon>
        <taxon>Tracheophyta</taxon>
        <taxon>Spermatophyta</taxon>
        <taxon>Magnoliopsida</taxon>
        <taxon>eudicotyledons</taxon>
        <taxon>Gunneridae</taxon>
        <taxon>Pentapetalae</taxon>
        <taxon>rosids</taxon>
        <taxon>fabids</taxon>
        <taxon>Malpighiales</taxon>
        <taxon>Salicaceae</taxon>
        <taxon>Flacourtieae</taxon>
        <taxon>Dovyalis</taxon>
    </lineage>
</organism>
<keyword evidence="2" id="KW-1185">Reference proteome</keyword>
<reference evidence="1 2" key="1">
    <citation type="submission" date="2024-01" db="EMBL/GenBank/DDBJ databases">
        <authorList>
            <person name="Waweru B."/>
        </authorList>
    </citation>
    <scope>NUCLEOTIDE SEQUENCE [LARGE SCALE GENOMIC DNA]</scope>
</reference>
<protein>
    <submittedName>
        <fullName evidence="1">Uncharacterized protein</fullName>
    </submittedName>
</protein>
<sequence length="77" mass="8799">MAATRFQQTVQEFKHPENNLILETFDSDSLKMWHAKTILTGKDSKNNKSKFFAATPDMTSCSSLCNKSSICYQRFSL</sequence>
<accession>A0AAV1RH37</accession>
<evidence type="ECO:0000313" key="1">
    <source>
        <dbReference type="EMBL" id="CAK7334663.1"/>
    </source>
</evidence>
<dbReference type="Proteomes" id="UP001314170">
    <property type="component" value="Unassembled WGS sequence"/>
</dbReference>
<dbReference type="AlphaFoldDB" id="A0AAV1RH37"/>
<evidence type="ECO:0000313" key="2">
    <source>
        <dbReference type="Proteomes" id="UP001314170"/>
    </source>
</evidence>
<proteinExistence type="predicted"/>
<dbReference type="EMBL" id="CAWUPB010000950">
    <property type="protein sequence ID" value="CAK7334663.1"/>
    <property type="molecule type" value="Genomic_DNA"/>
</dbReference>
<gene>
    <name evidence="1" type="ORF">DCAF_LOCUS10036</name>
</gene>